<dbReference type="InterPro" id="IPR045229">
    <property type="entry name" value="TPP_enz"/>
</dbReference>
<dbReference type="EMBL" id="LQXD01000179">
    <property type="protein sequence ID" value="OIJ07254.1"/>
    <property type="molecule type" value="Genomic_DNA"/>
</dbReference>
<dbReference type="CDD" id="cd00568">
    <property type="entry name" value="TPP_enzymes"/>
    <property type="match status" value="1"/>
</dbReference>
<dbReference type="GO" id="GO:0005948">
    <property type="term" value="C:acetolactate synthase complex"/>
    <property type="evidence" value="ECO:0007669"/>
    <property type="project" value="TreeGrafter"/>
</dbReference>
<reference evidence="8" key="4">
    <citation type="submission" date="2020-10" db="EMBL/GenBank/DDBJ databases">
        <authorList>
            <person name="Bassil N.M."/>
            <person name="Lloyd J.R."/>
        </authorList>
    </citation>
    <scope>NUCLEOTIDE SEQUENCE</scope>
    <source>
        <strain evidence="8">NB2006</strain>
    </source>
</reference>
<dbReference type="PANTHER" id="PTHR18968">
    <property type="entry name" value="THIAMINE PYROPHOSPHATE ENZYMES"/>
    <property type="match status" value="1"/>
</dbReference>
<evidence type="ECO:0000313" key="7">
    <source>
        <dbReference type="EMBL" id="OIJ07254.1"/>
    </source>
</evidence>
<feature type="domain" description="Thiamine pyrophosphate enzyme N-terminal TPP-binding" evidence="6">
    <location>
        <begin position="6"/>
        <end position="114"/>
    </location>
</feature>
<dbReference type="GO" id="GO:0030976">
    <property type="term" value="F:thiamine pyrophosphate binding"/>
    <property type="evidence" value="ECO:0007669"/>
    <property type="project" value="InterPro"/>
</dbReference>
<dbReference type="InterPro" id="IPR011766">
    <property type="entry name" value="TPP_enzyme_TPP-bd"/>
</dbReference>
<dbReference type="KEGG" id="aia:AWH56_005590"/>
<reference evidence="7 9" key="1">
    <citation type="submission" date="2016-10" db="EMBL/GenBank/DDBJ databases">
        <title>Draft genome sequences of four alkaliphilic bacteria belonging to the Anaerobacillus genus.</title>
        <authorList>
            <person name="Bassil N.M."/>
            <person name="Lloyd J.R."/>
        </authorList>
    </citation>
    <scope>NUCLEOTIDE SEQUENCE [LARGE SCALE GENOMIC DNA]</scope>
    <source>
        <strain evidence="7 9">NB2006</strain>
    </source>
</reference>
<dbReference type="Pfam" id="PF02775">
    <property type="entry name" value="TPP_enzyme_C"/>
    <property type="match status" value="1"/>
</dbReference>
<dbReference type="GO" id="GO:0050660">
    <property type="term" value="F:flavin adenine dinucleotide binding"/>
    <property type="evidence" value="ECO:0007669"/>
    <property type="project" value="TreeGrafter"/>
</dbReference>
<dbReference type="GO" id="GO:0003984">
    <property type="term" value="F:acetolactate synthase activity"/>
    <property type="evidence" value="ECO:0007669"/>
    <property type="project" value="TreeGrafter"/>
</dbReference>
<evidence type="ECO:0000259" key="4">
    <source>
        <dbReference type="Pfam" id="PF00205"/>
    </source>
</evidence>
<dbReference type="PANTHER" id="PTHR18968:SF13">
    <property type="entry name" value="ACETOLACTATE SYNTHASE CATALYTIC SUBUNIT, MITOCHONDRIAL"/>
    <property type="match status" value="1"/>
</dbReference>
<feature type="domain" description="Thiamine pyrophosphate enzyme TPP-binding" evidence="5">
    <location>
        <begin position="386"/>
        <end position="534"/>
    </location>
</feature>
<dbReference type="OrthoDB" id="4494979at2"/>
<dbReference type="Pfam" id="PF00205">
    <property type="entry name" value="TPP_enzyme_M"/>
    <property type="match status" value="1"/>
</dbReference>
<sequence length="549" mass="59575">MEELKTVGAILAEHFEKWKIKHVFGIPGRPIAPLLKEIDLRGIHYVLGRHETGSGYCAAGYAFNRNTLGIVIGTSGPGGTNLLTAAAQAKADNLPVLFITGQPPITQIGKPFSQDSSKFGIDLVKMFEPVTLFSCMATSGQQLELILKHALEKATQGPGGPIHLSIPLDVLLEEIPPFYVELSFNSSKLISSQLNTCKTLIEQAKQPVLFLGKGVHTSQCYEEVAVLAESYQIPVITTPSGKGTFVTNHPLYLGGYGLGGTQAALDYLKSGIDLMIVVGTRLSDMSLAGFTSSMYPKQILHFDLEPTFVGKAIPVPTTYIGGNMRENLKGINEMSTLKSVVEYSEIQNQVAATYCEEETDSSYILAEDAVKVIRKHLPSNTIIFGDAGSHSYYAIQHLEILEPGTFFFDDQFIAMGHAIGYAIGAKLSVTATPVACIVGDGCVFMHGNEISTAVNENIPVIFFVFNNHSLDMVDKGMTRWLNTSIGSKYSLGLDVSQFAKSFGAKAYCCKNKEEIELAIKAALITHNEPTVIEILVDPNEIPPTAKREE</sequence>
<gene>
    <name evidence="8" type="ORF">AWH56_005590</name>
    <name evidence="7" type="ORF">AWH56_20855</name>
</gene>
<evidence type="ECO:0000256" key="1">
    <source>
        <dbReference type="ARBA" id="ARBA00007812"/>
    </source>
</evidence>
<dbReference type="CDD" id="cd07035">
    <property type="entry name" value="TPP_PYR_POX_like"/>
    <property type="match status" value="1"/>
</dbReference>
<comment type="similarity">
    <text evidence="1 3">Belongs to the TPP enzyme family.</text>
</comment>
<dbReference type="GO" id="GO:0009099">
    <property type="term" value="P:L-valine biosynthetic process"/>
    <property type="evidence" value="ECO:0007669"/>
    <property type="project" value="TreeGrafter"/>
</dbReference>
<evidence type="ECO:0000313" key="9">
    <source>
        <dbReference type="Proteomes" id="UP000180175"/>
    </source>
</evidence>
<evidence type="ECO:0000313" key="8">
    <source>
        <dbReference type="EMBL" id="QOY37115.1"/>
    </source>
</evidence>
<reference evidence="8 9" key="3">
    <citation type="journal article" date="2019" name="Int. J. Syst. Evol. Microbiol.">
        <title>Anaerobacillus isosaccharinicus sp. nov., an alkaliphilic bacterium which degrades isosaccharinic acid.</title>
        <authorList>
            <person name="Bassil N.M."/>
            <person name="Lloyd J.R."/>
        </authorList>
    </citation>
    <scope>NUCLEOTIDE SEQUENCE [LARGE SCALE GENOMIC DNA]</scope>
    <source>
        <strain evidence="8 9">NB2006</strain>
    </source>
</reference>
<dbReference type="SUPFAM" id="SSF52518">
    <property type="entry name" value="Thiamin diphosphate-binding fold (THDP-binding)"/>
    <property type="match status" value="2"/>
</dbReference>
<dbReference type="RefSeq" id="WP_071318862.1">
    <property type="nucleotide sequence ID" value="NZ_CP063356.2"/>
</dbReference>
<proteinExistence type="inferred from homology"/>
<dbReference type="InterPro" id="IPR029061">
    <property type="entry name" value="THDP-binding"/>
</dbReference>
<organism evidence="7 9">
    <name type="scientific">Anaerobacillus isosaccharinicus</name>
    <dbReference type="NCBI Taxonomy" id="1532552"/>
    <lineage>
        <taxon>Bacteria</taxon>
        <taxon>Bacillati</taxon>
        <taxon>Bacillota</taxon>
        <taxon>Bacilli</taxon>
        <taxon>Bacillales</taxon>
        <taxon>Bacillaceae</taxon>
        <taxon>Anaerobacillus</taxon>
    </lineage>
</organism>
<keyword evidence="9" id="KW-1185">Reference proteome</keyword>
<dbReference type="AlphaFoldDB" id="A0A1S2L4K7"/>
<keyword evidence="2 3" id="KW-0786">Thiamine pyrophosphate</keyword>
<dbReference type="InterPro" id="IPR012001">
    <property type="entry name" value="Thiamin_PyroP_enz_TPP-bd_dom"/>
</dbReference>
<evidence type="ECO:0000256" key="2">
    <source>
        <dbReference type="ARBA" id="ARBA00023052"/>
    </source>
</evidence>
<dbReference type="InterPro" id="IPR029035">
    <property type="entry name" value="DHS-like_NAD/FAD-binding_dom"/>
</dbReference>
<dbReference type="InterPro" id="IPR012000">
    <property type="entry name" value="Thiamin_PyroP_enz_cen_dom"/>
</dbReference>
<dbReference type="Pfam" id="PF02776">
    <property type="entry name" value="TPP_enzyme_N"/>
    <property type="match status" value="1"/>
</dbReference>
<evidence type="ECO:0000259" key="5">
    <source>
        <dbReference type="Pfam" id="PF02775"/>
    </source>
</evidence>
<protein>
    <submittedName>
        <fullName evidence="7">Acetolactate synthase</fullName>
    </submittedName>
    <submittedName>
        <fullName evidence="8">Thiamine pyrophosphate-binding protein</fullName>
    </submittedName>
</protein>
<dbReference type="GO" id="GO:0009097">
    <property type="term" value="P:isoleucine biosynthetic process"/>
    <property type="evidence" value="ECO:0007669"/>
    <property type="project" value="TreeGrafter"/>
</dbReference>
<evidence type="ECO:0000259" key="6">
    <source>
        <dbReference type="Pfam" id="PF02776"/>
    </source>
</evidence>
<name>A0A1S2L4K7_9BACI</name>
<dbReference type="EMBL" id="CP063356">
    <property type="protein sequence ID" value="QOY37115.1"/>
    <property type="molecule type" value="Genomic_DNA"/>
</dbReference>
<reference evidence="8 9" key="2">
    <citation type="journal article" date="2017" name="Genome Announc.">
        <title>Draft Genome Sequences of Four Alkaliphilic Bacteria Belonging to the Anaerobacillus Genus.</title>
        <authorList>
            <person name="Bassil N.M."/>
            <person name="Lloyd J.R."/>
        </authorList>
    </citation>
    <scope>NUCLEOTIDE SEQUENCE [LARGE SCALE GENOMIC DNA]</scope>
    <source>
        <strain evidence="8 9">NB2006</strain>
    </source>
</reference>
<accession>A0A1S2L4K7</accession>
<dbReference type="GO" id="GO:0000287">
    <property type="term" value="F:magnesium ion binding"/>
    <property type="evidence" value="ECO:0007669"/>
    <property type="project" value="InterPro"/>
</dbReference>
<feature type="domain" description="Thiamine pyrophosphate enzyme central" evidence="4">
    <location>
        <begin position="197"/>
        <end position="323"/>
    </location>
</feature>
<dbReference type="SUPFAM" id="SSF52467">
    <property type="entry name" value="DHS-like NAD/FAD-binding domain"/>
    <property type="match status" value="1"/>
</dbReference>
<dbReference type="Gene3D" id="3.40.50.1220">
    <property type="entry name" value="TPP-binding domain"/>
    <property type="match status" value="1"/>
</dbReference>
<dbReference type="Proteomes" id="UP000180175">
    <property type="component" value="Chromosome"/>
</dbReference>
<evidence type="ECO:0000256" key="3">
    <source>
        <dbReference type="RuleBase" id="RU362132"/>
    </source>
</evidence>
<dbReference type="Gene3D" id="3.40.50.970">
    <property type="match status" value="2"/>
</dbReference>